<dbReference type="EMBL" id="JBICBT010000457">
    <property type="protein sequence ID" value="KAL3113075.1"/>
    <property type="molecule type" value="Genomic_DNA"/>
</dbReference>
<feature type="chain" id="PRO_5044724266" evidence="1">
    <location>
        <begin position="18"/>
        <end position="82"/>
    </location>
</feature>
<name>A0ABD2LCW9_9BILA</name>
<dbReference type="EMBL" id="JBICBT010000457">
    <property type="protein sequence ID" value="KAL3113076.1"/>
    <property type="molecule type" value="Genomic_DNA"/>
</dbReference>
<dbReference type="Proteomes" id="UP001620626">
    <property type="component" value="Unassembled WGS sequence"/>
</dbReference>
<evidence type="ECO:0000256" key="1">
    <source>
        <dbReference type="SAM" id="SignalP"/>
    </source>
</evidence>
<evidence type="ECO:0000313" key="4">
    <source>
        <dbReference type="Proteomes" id="UP001620626"/>
    </source>
</evidence>
<proteinExistence type="predicted"/>
<protein>
    <submittedName>
        <fullName evidence="2">Uncharacterized protein</fullName>
    </submittedName>
</protein>
<accession>A0ABD2LCW9</accession>
<evidence type="ECO:0000313" key="2">
    <source>
        <dbReference type="EMBL" id="KAL3113075.1"/>
    </source>
</evidence>
<comment type="caution">
    <text evidence="2">The sequence shown here is derived from an EMBL/GenBank/DDBJ whole genome shotgun (WGS) entry which is preliminary data.</text>
</comment>
<keyword evidence="4" id="KW-1185">Reference proteome</keyword>
<reference evidence="2 4" key="1">
    <citation type="submission" date="2024-10" db="EMBL/GenBank/DDBJ databases">
        <authorList>
            <person name="Kim D."/>
        </authorList>
    </citation>
    <scope>NUCLEOTIDE SEQUENCE [LARGE SCALE GENOMIC DNA]</scope>
    <source>
        <strain evidence="2">BH-2024</strain>
    </source>
</reference>
<gene>
    <name evidence="2" type="ORF">niasHT_010838</name>
    <name evidence="3" type="ORF">niasHT_010839</name>
</gene>
<feature type="signal peptide" evidence="1">
    <location>
        <begin position="1"/>
        <end position="17"/>
    </location>
</feature>
<evidence type="ECO:0000313" key="3">
    <source>
        <dbReference type="EMBL" id="KAL3113076.1"/>
    </source>
</evidence>
<organism evidence="2 4">
    <name type="scientific">Heterodera trifolii</name>
    <dbReference type="NCBI Taxonomy" id="157864"/>
    <lineage>
        <taxon>Eukaryota</taxon>
        <taxon>Metazoa</taxon>
        <taxon>Ecdysozoa</taxon>
        <taxon>Nematoda</taxon>
        <taxon>Chromadorea</taxon>
        <taxon>Rhabditida</taxon>
        <taxon>Tylenchina</taxon>
        <taxon>Tylenchomorpha</taxon>
        <taxon>Tylenchoidea</taxon>
        <taxon>Heteroderidae</taxon>
        <taxon>Heteroderinae</taxon>
        <taxon>Heterodera</taxon>
    </lineage>
</organism>
<sequence>MEILGHVLCGCFELVCCHIMPACVYLCKHIHVLVRACISSNHFELLYGTVYNQLQKDMLCRPIFFELLEVVEGLEQFKNSKN</sequence>
<dbReference type="AlphaFoldDB" id="A0ABD2LCW9"/>
<keyword evidence="1" id="KW-0732">Signal</keyword>